<dbReference type="EMBL" id="JABEQP010000001">
    <property type="protein sequence ID" value="MBB2195901.1"/>
    <property type="molecule type" value="Genomic_DNA"/>
</dbReference>
<dbReference type="PANTHER" id="PTHR12788">
    <property type="entry name" value="PROTEIN-TYROSINE SULFOTRANSFERASE 2"/>
    <property type="match status" value="1"/>
</dbReference>
<evidence type="ECO:0000313" key="4">
    <source>
        <dbReference type="Proteomes" id="UP000530320"/>
    </source>
</evidence>
<keyword evidence="2" id="KW-0802">TPR repeat</keyword>
<dbReference type="InterPro" id="IPR019734">
    <property type="entry name" value="TPR_rpt"/>
</dbReference>
<dbReference type="InterPro" id="IPR026634">
    <property type="entry name" value="TPST-like"/>
</dbReference>
<evidence type="ECO:0000256" key="2">
    <source>
        <dbReference type="PROSITE-ProRule" id="PRU00339"/>
    </source>
</evidence>
<protein>
    <submittedName>
        <fullName evidence="3">Tetratricopeptide repeat protein</fullName>
    </submittedName>
</protein>
<dbReference type="SUPFAM" id="SSF48452">
    <property type="entry name" value="TPR-like"/>
    <property type="match status" value="1"/>
</dbReference>
<dbReference type="Pfam" id="PF13469">
    <property type="entry name" value="Sulfotransfer_3"/>
    <property type="match status" value="1"/>
</dbReference>
<dbReference type="RefSeq" id="WP_183007681.1">
    <property type="nucleotide sequence ID" value="NZ_JABEQP010000001.1"/>
</dbReference>
<dbReference type="SMART" id="SM00028">
    <property type="entry name" value="TPR"/>
    <property type="match status" value="3"/>
</dbReference>
<dbReference type="AlphaFoldDB" id="A0A7W4JW95"/>
<feature type="repeat" description="TPR" evidence="2">
    <location>
        <begin position="75"/>
        <end position="108"/>
    </location>
</feature>
<keyword evidence="1" id="KW-0808">Transferase</keyword>
<dbReference type="GO" id="GO:0008476">
    <property type="term" value="F:protein-tyrosine sulfotransferase activity"/>
    <property type="evidence" value="ECO:0007669"/>
    <property type="project" value="InterPro"/>
</dbReference>
<name>A0A7W4JW95_9PROT</name>
<accession>A0A7W4JW95</accession>
<evidence type="ECO:0000256" key="1">
    <source>
        <dbReference type="ARBA" id="ARBA00022679"/>
    </source>
</evidence>
<proteinExistence type="predicted"/>
<reference evidence="3 4" key="1">
    <citation type="submission" date="2020-04" db="EMBL/GenBank/DDBJ databases">
        <title>Description of novel Gluconacetobacter.</title>
        <authorList>
            <person name="Sombolestani A."/>
        </authorList>
    </citation>
    <scope>NUCLEOTIDE SEQUENCE [LARGE SCALE GENOMIC DNA]</scope>
    <source>
        <strain evidence="3 4">LMG 22058</strain>
    </source>
</reference>
<dbReference type="Gene3D" id="1.25.40.10">
    <property type="entry name" value="Tetratricopeptide repeat domain"/>
    <property type="match status" value="1"/>
</dbReference>
<dbReference type="SUPFAM" id="SSF52540">
    <property type="entry name" value="P-loop containing nucleoside triphosphate hydrolases"/>
    <property type="match status" value="1"/>
</dbReference>
<dbReference type="InterPro" id="IPR011990">
    <property type="entry name" value="TPR-like_helical_dom_sf"/>
</dbReference>
<dbReference type="InterPro" id="IPR027417">
    <property type="entry name" value="P-loop_NTPase"/>
</dbReference>
<dbReference type="Pfam" id="PF13432">
    <property type="entry name" value="TPR_16"/>
    <property type="match status" value="2"/>
</dbReference>
<organism evidence="3 4">
    <name type="scientific">Gluconacetobacter dulcium</name>
    <dbReference type="NCBI Taxonomy" id="2729096"/>
    <lineage>
        <taxon>Bacteria</taxon>
        <taxon>Pseudomonadati</taxon>
        <taxon>Pseudomonadota</taxon>
        <taxon>Alphaproteobacteria</taxon>
        <taxon>Acetobacterales</taxon>
        <taxon>Acetobacteraceae</taxon>
        <taxon>Gluconacetobacter</taxon>
    </lineage>
</organism>
<dbReference type="PANTHER" id="PTHR12788:SF10">
    <property type="entry name" value="PROTEIN-TYROSINE SULFOTRANSFERASE"/>
    <property type="match status" value="1"/>
</dbReference>
<evidence type="ECO:0000313" key="3">
    <source>
        <dbReference type="EMBL" id="MBB2195901.1"/>
    </source>
</evidence>
<sequence length="499" mass="54357">MSWSVRNEPDDARAFRLMNEGHFAEALTFARRAVGDTQVCLQAHGLLAMILLRLGRHDEANEVIEHAAALASGNAASYDALAHVAMMGGRHRRAAVLYRRAAELAPSDPNAWYNLASSERSIGNLEAAEAACGRAIGLDRRHFSSVLLRSELRVQTPERNHLDALRAMIGAAGDDSRARMFLGYALGKECDDLKCYDEAFRWFAEGAAARRSRLAYDVATDEAKIARIIDVFGESDPGEWQGARRPARHVFVMGLPRSGTTLLERILTGLPGVCSNGETDNFSRALLQSAPAEGGDIFVRAAMAEPGRVGDAYRGLAAAAGGDGCIVEKLPMNYLYLGAIARALPDAGLVVVRRNPVDSCFAMYRTLFGQGYPFSYDFEELARYYAAYDRLMAHWTRILGDRVLSISYEDLVGNAADVGARVAKHCGLAWQDAAIDIQRNDSASTTASATQIRRPIYSSSVGRWRRYGAHLDPLVRSLRAHGIHAGDIGSEGQPPFGTP</sequence>
<gene>
    <name evidence="3" type="ORF">HLH44_00205</name>
</gene>
<dbReference type="PROSITE" id="PS50005">
    <property type="entry name" value="TPR"/>
    <property type="match status" value="1"/>
</dbReference>
<dbReference type="Proteomes" id="UP000530320">
    <property type="component" value="Unassembled WGS sequence"/>
</dbReference>
<dbReference type="Gene3D" id="3.40.50.300">
    <property type="entry name" value="P-loop containing nucleotide triphosphate hydrolases"/>
    <property type="match status" value="1"/>
</dbReference>
<comment type="caution">
    <text evidence="3">The sequence shown here is derived from an EMBL/GenBank/DDBJ whole genome shotgun (WGS) entry which is preliminary data.</text>
</comment>